<feature type="compositionally biased region" description="Polar residues" evidence="2">
    <location>
        <begin position="368"/>
        <end position="391"/>
    </location>
</feature>
<keyword evidence="1" id="KW-0479">Metal-binding</keyword>
<dbReference type="GO" id="GO:0008270">
    <property type="term" value="F:zinc ion binding"/>
    <property type="evidence" value="ECO:0007669"/>
    <property type="project" value="UniProtKB-KW"/>
</dbReference>
<feature type="region of interest" description="Disordered" evidence="2">
    <location>
        <begin position="368"/>
        <end position="476"/>
    </location>
</feature>
<dbReference type="SUPFAM" id="SSF57850">
    <property type="entry name" value="RING/U-box"/>
    <property type="match status" value="1"/>
</dbReference>
<dbReference type="STRING" id="502779.C1GPQ3"/>
<feature type="compositionally biased region" description="Polar residues" evidence="2">
    <location>
        <begin position="143"/>
        <end position="155"/>
    </location>
</feature>
<feature type="region of interest" description="Disordered" evidence="2">
    <location>
        <begin position="526"/>
        <end position="548"/>
    </location>
</feature>
<dbReference type="InterPro" id="IPR001841">
    <property type="entry name" value="Znf_RING"/>
</dbReference>
<feature type="compositionally biased region" description="Polar residues" evidence="2">
    <location>
        <begin position="465"/>
        <end position="476"/>
    </location>
</feature>
<reference evidence="4 5" key="1">
    <citation type="journal article" date="2011" name="PLoS Genet.">
        <title>Comparative genomic analysis of human fungal pathogens causing paracoccidioidomycosis.</title>
        <authorList>
            <person name="Desjardins C.A."/>
            <person name="Champion M.D."/>
            <person name="Holder J.W."/>
            <person name="Muszewska A."/>
            <person name="Goldberg J."/>
            <person name="Bailao A.M."/>
            <person name="Brigido M.M."/>
            <person name="Ferreira M.E."/>
            <person name="Garcia A.M."/>
            <person name="Grynberg M."/>
            <person name="Gujja S."/>
            <person name="Heiman D.I."/>
            <person name="Henn M.R."/>
            <person name="Kodira C.D."/>
            <person name="Leon-Narvaez H."/>
            <person name="Longo L.V."/>
            <person name="Ma L.J."/>
            <person name="Malavazi I."/>
            <person name="Matsuo A.L."/>
            <person name="Morais F.V."/>
            <person name="Pereira M."/>
            <person name="Rodriguez-Brito S."/>
            <person name="Sakthikumar S."/>
            <person name="Salem-Izacc S.M."/>
            <person name="Sykes S.M."/>
            <person name="Teixeira M.M."/>
            <person name="Vallejo M.C."/>
            <person name="Walter M.E."/>
            <person name="Yandava C."/>
            <person name="Young S."/>
            <person name="Zeng Q."/>
            <person name="Zucker J."/>
            <person name="Felipe M.S."/>
            <person name="Goldman G.H."/>
            <person name="Haas B.J."/>
            <person name="McEwen J.G."/>
            <person name="Nino-Vega G."/>
            <person name="Puccia R."/>
            <person name="San-Blas G."/>
            <person name="Soares C.M."/>
            <person name="Birren B.W."/>
            <person name="Cuomo C.A."/>
        </authorList>
    </citation>
    <scope>NUCLEOTIDE SEQUENCE [LARGE SCALE GENOMIC DNA]</scope>
    <source>
        <strain evidence="5">ATCC MYA-826 / Pb01</strain>
    </source>
</reference>
<evidence type="ECO:0000259" key="3">
    <source>
        <dbReference type="PROSITE" id="PS50089"/>
    </source>
</evidence>
<dbReference type="OMA" id="MECKACL"/>
<feature type="region of interest" description="Disordered" evidence="2">
    <location>
        <begin position="194"/>
        <end position="213"/>
    </location>
</feature>
<dbReference type="AlphaFoldDB" id="C1GPQ3"/>
<keyword evidence="1" id="KW-0863">Zinc-finger</keyword>
<feature type="region of interest" description="Disordered" evidence="2">
    <location>
        <begin position="83"/>
        <end position="159"/>
    </location>
</feature>
<feature type="compositionally biased region" description="Polar residues" evidence="2">
    <location>
        <begin position="296"/>
        <end position="307"/>
    </location>
</feature>
<dbReference type="Gene3D" id="3.30.40.10">
    <property type="entry name" value="Zinc/RING finger domain, C3HC4 (zinc finger)"/>
    <property type="match status" value="1"/>
</dbReference>
<dbReference type="Proteomes" id="UP000002059">
    <property type="component" value="Partially assembled WGS sequence"/>
</dbReference>
<dbReference type="Pfam" id="PF13920">
    <property type="entry name" value="zf-C3HC4_3"/>
    <property type="match status" value="1"/>
</dbReference>
<feature type="compositionally biased region" description="Low complexity" evidence="2">
    <location>
        <begin position="199"/>
        <end position="213"/>
    </location>
</feature>
<dbReference type="GeneID" id="9101090"/>
<keyword evidence="1" id="KW-0862">Zinc</keyword>
<feature type="compositionally biased region" description="Polar residues" evidence="2">
    <location>
        <begin position="83"/>
        <end position="134"/>
    </location>
</feature>
<organism evidence="4 5">
    <name type="scientific">Paracoccidioides lutzii (strain ATCC MYA-826 / Pb01)</name>
    <name type="common">Paracoccidioides brasiliensis</name>
    <dbReference type="NCBI Taxonomy" id="502779"/>
    <lineage>
        <taxon>Eukaryota</taxon>
        <taxon>Fungi</taxon>
        <taxon>Dikarya</taxon>
        <taxon>Ascomycota</taxon>
        <taxon>Pezizomycotina</taxon>
        <taxon>Eurotiomycetes</taxon>
        <taxon>Eurotiomycetidae</taxon>
        <taxon>Onygenales</taxon>
        <taxon>Ajellomycetaceae</taxon>
        <taxon>Paracoccidioides</taxon>
    </lineage>
</organism>
<sequence length="622" mass="68497">MNVRFHQPFHPLSAPYPLGEDAAGQSPRYSRLCWNCKVPASFAPVPVPASGSCIQSFQPYCVLPTNQSWIRASYNHQQSSRSQLIHSNCQSDYSNSTPRHNFVITSPSQHPTLQSSRQNQELQPPQREINQLNTGPPRRASFLSRTSGQAASNHQISHRRVSSFVNPAEMAGRHDHAAPGTVMAANLQSPVTTDGSFYDSLNQQSQGSGQDQLGTSGFWDTSGNQRVNGITACDSRQNFSTPQSHFSREAALNYGYIPLDHQQMYYHAALQGSDHANDAFPTLESRQQGHLEQNGETRGNIQNQGSYHPNAFGRPDSFAGFDAGSPLPPVHNSFARFSGSSVIAQNENPLNSFPFPYLPVDYFHSQSTIQSSDTEPSSTVHGNPHMTSTFASDFPAENRLSLSIPRRRPFHGSIPSPPSLTGSSRLNSNSNIGSRRRARRSHDGGTSQSGTPLPGDPRPSHRHNQNPNSALGMMGNSNASREQSFVNAQIARLIYSGALVHYPNDPDIGYFGNDSERRRRFFDSLANNAETAPPKKGLDNQNDGRPKAKETEELTVNMECKACLSQLVDTVVLPCGHAVLCRWCADQHMPSSRVDRTKPRGNATCPMCRKPVKQKVVYYQSC</sequence>
<gene>
    <name evidence="4" type="ORF">PAAG_00498</name>
</gene>
<dbReference type="InterPro" id="IPR013083">
    <property type="entry name" value="Znf_RING/FYVE/PHD"/>
</dbReference>
<dbReference type="PROSITE" id="PS50089">
    <property type="entry name" value="ZF_RING_2"/>
    <property type="match status" value="1"/>
</dbReference>
<evidence type="ECO:0000313" key="4">
    <source>
        <dbReference type="EMBL" id="EEH36175.2"/>
    </source>
</evidence>
<keyword evidence="5" id="KW-1185">Reference proteome</keyword>
<proteinExistence type="predicted"/>
<accession>C1GPQ3</accession>
<feature type="domain" description="RING-type" evidence="3">
    <location>
        <begin position="560"/>
        <end position="609"/>
    </location>
</feature>
<dbReference type="RefSeq" id="XP_015700374.1">
    <property type="nucleotide sequence ID" value="XM_015844039.1"/>
</dbReference>
<dbReference type="SMART" id="SM00184">
    <property type="entry name" value="RING"/>
    <property type="match status" value="1"/>
</dbReference>
<feature type="compositionally biased region" description="Polar residues" evidence="2">
    <location>
        <begin position="419"/>
        <end position="433"/>
    </location>
</feature>
<dbReference type="OrthoDB" id="1711136at2759"/>
<dbReference type="VEuPathDB" id="FungiDB:PAAG_00498"/>
<protein>
    <recommendedName>
        <fullName evidence="3">RING-type domain-containing protein</fullName>
    </recommendedName>
</protein>
<dbReference type="HOGENOM" id="CLU_467661_0_0_1"/>
<evidence type="ECO:0000256" key="1">
    <source>
        <dbReference type="PROSITE-ProRule" id="PRU00175"/>
    </source>
</evidence>
<dbReference type="KEGG" id="pbl:PAAG_00498"/>
<evidence type="ECO:0000313" key="5">
    <source>
        <dbReference type="Proteomes" id="UP000002059"/>
    </source>
</evidence>
<evidence type="ECO:0000256" key="2">
    <source>
        <dbReference type="SAM" id="MobiDB-lite"/>
    </source>
</evidence>
<dbReference type="eggNOG" id="ENOG502SBGS">
    <property type="taxonomic scope" value="Eukaryota"/>
</dbReference>
<feature type="region of interest" description="Disordered" evidence="2">
    <location>
        <begin position="286"/>
        <end position="324"/>
    </location>
</feature>
<name>C1GPQ3_PARBA</name>
<dbReference type="EMBL" id="KN293992">
    <property type="protein sequence ID" value="EEH36175.2"/>
    <property type="molecule type" value="Genomic_DNA"/>
</dbReference>
<feature type="compositionally biased region" description="Basic and acidic residues" evidence="2">
    <location>
        <begin position="536"/>
        <end position="548"/>
    </location>
</feature>